<dbReference type="PANTHER" id="PTHR44757:SF2">
    <property type="entry name" value="BIOFILM ARCHITECTURE MAINTENANCE PROTEIN MBAA"/>
    <property type="match status" value="1"/>
</dbReference>
<dbReference type="InterPro" id="IPR000014">
    <property type="entry name" value="PAS"/>
</dbReference>
<dbReference type="InterPro" id="IPR013655">
    <property type="entry name" value="PAS_fold_3"/>
</dbReference>
<dbReference type="Gene3D" id="2.10.70.100">
    <property type="match status" value="1"/>
</dbReference>
<protein>
    <submittedName>
        <fullName evidence="4">Sensor domain-containing diguanylate cyclase</fullName>
    </submittedName>
</protein>
<dbReference type="EMBL" id="VJWA01000002">
    <property type="protein sequence ID" value="TRW14781.1"/>
    <property type="molecule type" value="Genomic_DNA"/>
</dbReference>
<dbReference type="NCBIfam" id="TIGR00254">
    <property type="entry name" value="GGDEF"/>
    <property type="match status" value="1"/>
</dbReference>
<keyword evidence="5" id="KW-1185">Reference proteome</keyword>
<evidence type="ECO:0000259" key="2">
    <source>
        <dbReference type="PROSITE" id="PS50113"/>
    </source>
</evidence>
<dbReference type="Pfam" id="PF00990">
    <property type="entry name" value="GGDEF"/>
    <property type="match status" value="1"/>
</dbReference>
<dbReference type="InterPro" id="IPR000160">
    <property type="entry name" value="GGDEF_dom"/>
</dbReference>
<feature type="region of interest" description="Disordered" evidence="1">
    <location>
        <begin position="330"/>
        <end position="363"/>
    </location>
</feature>
<dbReference type="Pfam" id="PF08447">
    <property type="entry name" value="PAS_3"/>
    <property type="match status" value="1"/>
</dbReference>
<dbReference type="AlphaFoldDB" id="A0A552U993"/>
<dbReference type="Gene3D" id="3.30.70.270">
    <property type="match status" value="1"/>
</dbReference>
<accession>A0A552U993</accession>
<dbReference type="RefSeq" id="WP_144334951.1">
    <property type="nucleotide sequence ID" value="NZ_VJWA01000002.1"/>
</dbReference>
<feature type="domain" description="GGDEF" evidence="3">
    <location>
        <begin position="202"/>
        <end position="334"/>
    </location>
</feature>
<reference evidence="4 5" key="1">
    <citation type="submission" date="2019-07" db="EMBL/GenBank/DDBJ databases">
        <title>Novel species isolated from glacier.</title>
        <authorList>
            <person name="Liu Q."/>
            <person name="Xin Y.-H."/>
        </authorList>
    </citation>
    <scope>NUCLEOTIDE SEQUENCE [LARGE SCALE GENOMIC DNA]</scope>
    <source>
        <strain evidence="4 5">LB1R16</strain>
    </source>
</reference>
<sequence length="363" mass="39695">MTAAFRGAEMALLTDIHPSLRSRIASLIEQRIHEGVRSATELALRNTHLAQEGGRIGIFDIDMATGDSLGSPMWAELLGQERTACSITRRAWIKLLHPEDRDRELDSVASMVQTGADTSADYRIILPTGEVRWLHSRNLVTRRSSDGAMESAYGTLQDITERKALEAQVLRAAYHDDLTGLPNRRYFMEQLTAACPDASRNHRVCLAIYDLDFLKRANDQHGHDAGDVLLKSVADRLLEVGGNQAVVARLGGDEFALLLRTDDPSKLRSLAEKSLAALRSPINFRGCTLSSAASAGGAISSRGSTLAAALFRQADQALLCAKRGSRGSYVQHRRHAAPRALRLSNNADRRRIEPVASRDPGPS</sequence>
<dbReference type="InterPro" id="IPR001610">
    <property type="entry name" value="PAC"/>
</dbReference>
<dbReference type="OrthoDB" id="315417at2"/>
<evidence type="ECO:0000313" key="5">
    <source>
        <dbReference type="Proteomes" id="UP000317894"/>
    </source>
</evidence>
<dbReference type="PROSITE" id="PS50113">
    <property type="entry name" value="PAC"/>
    <property type="match status" value="1"/>
</dbReference>
<dbReference type="InterPro" id="IPR052155">
    <property type="entry name" value="Biofilm_reg_signaling"/>
</dbReference>
<dbReference type="SUPFAM" id="SSF55073">
    <property type="entry name" value="Nucleotide cyclase"/>
    <property type="match status" value="1"/>
</dbReference>
<dbReference type="PANTHER" id="PTHR44757">
    <property type="entry name" value="DIGUANYLATE CYCLASE DGCP"/>
    <property type="match status" value="1"/>
</dbReference>
<name>A0A552U993_9SPHN</name>
<evidence type="ECO:0000259" key="3">
    <source>
        <dbReference type="PROSITE" id="PS50887"/>
    </source>
</evidence>
<dbReference type="InterPro" id="IPR035965">
    <property type="entry name" value="PAS-like_dom_sf"/>
</dbReference>
<dbReference type="Gene3D" id="3.30.450.20">
    <property type="entry name" value="PAS domain"/>
    <property type="match status" value="1"/>
</dbReference>
<gene>
    <name evidence="4" type="ORF">FMM06_13960</name>
</gene>
<dbReference type="Proteomes" id="UP000317894">
    <property type="component" value="Unassembled WGS sequence"/>
</dbReference>
<dbReference type="CDD" id="cd00130">
    <property type="entry name" value="PAS"/>
    <property type="match status" value="1"/>
</dbReference>
<comment type="caution">
    <text evidence="4">The sequence shown here is derived from an EMBL/GenBank/DDBJ whole genome shotgun (WGS) entry which is preliminary data.</text>
</comment>
<dbReference type="SMART" id="SM00086">
    <property type="entry name" value="PAC"/>
    <property type="match status" value="1"/>
</dbReference>
<dbReference type="SUPFAM" id="SSF55785">
    <property type="entry name" value="PYP-like sensor domain (PAS domain)"/>
    <property type="match status" value="1"/>
</dbReference>
<proteinExistence type="predicted"/>
<dbReference type="InterPro" id="IPR000700">
    <property type="entry name" value="PAS-assoc_C"/>
</dbReference>
<dbReference type="PROSITE" id="PS50887">
    <property type="entry name" value="GGDEF"/>
    <property type="match status" value="1"/>
</dbReference>
<evidence type="ECO:0000256" key="1">
    <source>
        <dbReference type="SAM" id="MobiDB-lite"/>
    </source>
</evidence>
<feature type="domain" description="PAC" evidence="2">
    <location>
        <begin position="118"/>
        <end position="171"/>
    </location>
</feature>
<organism evidence="4 5">
    <name type="scientific">Glacieibacterium frigidum</name>
    <dbReference type="NCBI Taxonomy" id="2593303"/>
    <lineage>
        <taxon>Bacteria</taxon>
        <taxon>Pseudomonadati</taxon>
        <taxon>Pseudomonadota</taxon>
        <taxon>Alphaproteobacteria</taxon>
        <taxon>Sphingomonadales</taxon>
        <taxon>Sphingosinicellaceae</taxon>
        <taxon>Glacieibacterium</taxon>
    </lineage>
</organism>
<dbReference type="InterPro" id="IPR029787">
    <property type="entry name" value="Nucleotide_cyclase"/>
</dbReference>
<dbReference type="SMART" id="SM00267">
    <property type="entry name" value="GGDEF"/>
    <property type="match status" value="1"/>
</dbReference>
<dbReference type="InterPro" id="IPR043128">
    <property type="entry name" value="Rev_trsase/Diguanyl_cyclase"/>
</dbReference>
<dbReference type="CDD" id="cd01949">
    <property type="entry name" value="GGDEF"/>
    <property type="match status" value="1"/>
</dbReference>
<evidence type="ECO:0000313" key="4">
    <source>
        <dbReference type="EMBL" id="TRW14781.1"/>
    </source>
</evidence>